<dbReference type="EMBL" id="JBCNJP010000010">
    <property type="protein sequence ID" value="KAK9072079.1"/>
    <property type="molecule type" value="Genomic_DNA"/>
</dbReference>
<keyword evidence="3" id="KW-1185">Reference proteome</keyword>
<dbReference type="SUPFAM" id="SSF81383">
    <property type="entry name" value="F-box domain"/>
    <property type="match status" value="1"/>
</dbReference>
<evidence type="ECO:0000313" key="2">
    <source>
        <dbReference type="EMBL" id="KAK9072079.1"/>
    </source>
</evidence>
<dbReference type="Pfam" id="PF00646">
    <property type="entry name" value="F-box"/>
    <property type="match status" value="1"/>
</dbReference>
<accession>A0AAP0DBU2</accession>
<name>A0AAP0DBU2_9ASTR</name>
<dbReference type="PANTHER" id="PTHR31111">
    <property type="entry name" value="BNAA05G37150D PROTEIN-RELATED"/>
    <property type="match status" value="1"/>
</dbReference>
<dbReference type="AlphaFoldDB" id="A0AAP0DBU2"/>
<dbReference type="SMART" id="SM00256">
    <property type="entry name" value="FBOX"/>
    <property type="match status" value="1"/>
</dbReference>
<dbReference type="PANTHER" id="PTHR31111:SF125">
    <property type="entry name" value="F-BOX PROTEIN CPR30-LIKE"/>
    <property type="match status" value="1"/>
</dbReference>
<reference evidence="2 3" key="1">
    <citation type="submission" date="2024-04" db="EMBL/GenBank/DDBJ databases">
        <title>The reference genome of an endangered Asteraceae, Deinandra increscens subsp. villosa, native to the Central Coast of California.</title>
        <authorList>
            <person name="Guilliams M."/>
            <person name="Hasenstab-Lehman K."/>
            <person name="Meyer R."/>
            <person name="Mcevoy S."/>
        </authorList>
    </citation>
    <scope>NUCLEOTIDE SEQUENCE [LARGE SCALE GENOMIC DNA]</scope>
    <source>
        <tissue evidence="2">Leaf</tissue>
    </source>
</reference>
<dbReference type="PROSITE" id="PS50181">
    <property type="entry name" value="FBOX"/>
    <property type="match status" value="1"/>
</dbReference>
<evidence type="ECO:0000313" key="3">
    <source>
        <dbReference type="Proteomes" id="UP001408789"/>
    </source>
</evidence>
<dbReference type="InterPro" id="IPR013187">
    <property type="entry name" value="F-box-assoc_dom_typ3"/>
</dbReference>
<dbReference type="CDD" id="cd22157">
    <property type="entry name" value="F-box_AtFBW1-like"/>
    <property type="match status" value="1"/>
</dbReference>
<dbReference type="InterPro" id="IPR001810">
    <property type="entry name" value="F-box_dom"/>
</dbReference>
<dbReference type="Gene3D" id="1.20.1280.50">
    <property type="match status" value="1"/>
</dbReference>
<dbReference type="InterPro" id="IPR017451">
    <property type="entry name" value="F-box-assoc_interact_dom"/>
</dbReference>
<dbReference type="NCBIfam" id="TIGR01640">
    <property type="entry name" value="F_box_assoc_1"/>
    <property type="match status" value="1"/>
</dbReference>
<feature type="domain" description="F-box" evidence="1">
    <location>
        <begin position="10"/>
        <end position="57"/>
    </location>
</feature>
<sequence length="400" mass="45755">METLKEQRSTMTVDRFPTEIINEIISRLPVKSILRFRSVSKPWLSRISDPSLIKLQLTHATASHRAALFLSAYDKRTRKRFFLSAAPDGGPATLLMTIDDSRDTDITTEHLNGFVCLACEKSLYDYNDNIHAFVVNPSTRQMFTIPDPTDCSGYGHLGYFFGFDESRNEHKILLIRYVLRSSKVEFMIYSLSNHSWRKIDVERPVGFSWGRLSCHLDGGVCVNSVVHIMLLDLSYDILALDLKTEKLSIISIPQDVLSREPSRTSCCRSCEIFLKDNKLYIMKINGCLGVVCHDRVAESSEIDIWILQDYDNRVWVRETVKFPESWSESGGPFPLPVDVNMDEIIFSASKVSGNVIRLPVYNMKTRCFKSLHFTLGDQFLCSETVKFNHTKCYVESIMPL</sequence>
<protein>
    <recommendedName>
        <fullName evidence="1">F-box domain-containing protein</fullName>
    </recommendedName>
</protein>
<gene>
    <name evidence="2" type="ORF">SSX86_008511</name>
</gene>
<comment type="caution">
    <text evidence="2">The sequence shown here is derived from an EMBL/GenBank/DDBJ whole genome shotgun (WGS) entry which is preliminary data.</text>
</comment>
<organism evidence="2 3">
    <name type="scientific">Deinandra increscens subsp. villosa</name>
    <dbReference type="NCBI Taxonomy" id="3103831"/>
    <lineage>
        <taxon>Eukaryota</taxon>
        <taxon>Viridiplantae</taxon>
        <taxon>Streptophyta</taxon>
        <taxon>Embryophyta</taxon>
        <taxon>Tracheophyta</taxon>
        <taxon>Spermatophyta</taxon>
        <taxon>Magnoliopsida</taxon>
        <taxon>eudicotyledons</taxon>
        <taxon>Gunneridae</taxon>
        <taxon>Pentapetalae</taxon>
        <taxon>asterids</taxon>
        <taxon>campanulids</taxon>
        <taxon>Asterales</taxon>
        <taxon>Asteraceae</taxon>
        <taxon>Asteroideae</taxon>
        <taxon>Heliantheae alliance</taxon>
        <taxon>Madieae</taxon>
        <taxon>Madiinae</taxon>
        <taxon>Deinandra</taxon>
    </lineage>
</organism>
<dbReference type="InterPro" id="IPR036047">
    <property type="entry name" value="F-box-like_dom_sf"/>
</dbReference>
<dbReference type="Proteomes" id="UP001408789">
    <property type="component" value="Unassembled WGS sequence"/>
</dbReference>
<proteinExistence type="predicted"/>
<dbReference type="Pfam" id="PF08268">
    <property type="entry name" value="FBA_3"/>
    <property type="match status" value="1"/>
</dbReference>
<evidence type="ECO:0000259" key="1">
    <source>
        <dbReference type="PROSITE" id="PS50181"/>
    </source>
</evidence>